<keyword evidence="1" id="KW-1133">Transmembrane helix</keyword>
<proteinExistence type="predicted"/>
<protein>
    <submittedName>
        <fullName evidence="2">Uncharacterized protein</fullName>
    </submittedName>
</protein>
<reference evidence="2 3" key="1">
    <citation type="journal article" date="2021" name="Commun. Biol.">
        <title>The genome of Shorea leprosula (Dipterocarpaceae) highlights the ecological relevance of drought in aseasonal tropical rainforests.</title>
        <authorList>
            <person name="Ng K.K.S."/>
            <person name="Kobayashi M.J."/>
            <person name="Fawcett J.A."/>
            <person name="Hatakeyama M."/>
            <person name="Paape T."/>
            <person name="Ng C.H."/>
            <person name="Ang C.C."/>
            <person name="Tnah L.H."/>
            <person name="Lee C.T."/>
            <person name="Nishiyama T."/>
            <person name="Sese J."/>
            <person name="O'Brien M.J."/>
            <person name="Copetti D."/>
            <person name="Mohd Noor M.I."/>
            <person name="Ong R.C."/>
            <person name="Putra M."/>
            <person name="Sireger I.Z."/>
            <person name="Indrioko S."/>
            <person name="Kosugi Y."/>
            <person name="Izuno A."/>
            <person name="Isagi Y."/>
            <person name="Lee S.L."/>
            <person name="Shimizu K.K."/>
        </authorList>
    </citation>
    <scope>NUCLEOTIDE SEQUENCE [LARGE SCALE GENOMIC DNA]</scope>
    <source>
        <strain evidence="2">214</strain>
    </source>
</reference>
<feature type="transmembrane region" description="Helical" evidence="1">
    <location>
        <begin position="12"/>
        <end position="30"/>
    </location>
</feature>
<name>A0AAV5M199_9ROSI</name>
<comment type="caution">
    <text evidence="2">The sequence shown here is derived from an EMBL/GenBank/DDBJ whole genome shotgun (WGS) entry which is preliminary data.</text>
</comment>
<evidence type="ECO:0000313" key="2">
    <source>
        <dbReference type="EMBL" id="GKV43525.1"/>
    </source>
</evidence>
<keyword evidence="3" id="KW-1185">Reference proteome</keyword>
<accession>A0AAV5M199</accession>
<evidence type="ECO:0000313" key="3">
    <source>
        <dbReference type="Proteomes" id="UP001054252"/>
    </source>
</evidence>
<sequence>MKKNNPLGFIYLFWWRGGGFGCNLIAYLKYRGKVNGGHSL</sequence>
<evidence type="ECO:0000256" key="1">
    <source>
        <dbReference type="SAM" id="Phobius"/>
    </source>
</evidence>
<keyword evidence="1" id="KW-0812">Transmembrane</keyword>
<dbReference type="Proteomes" id="UP001054252">
    <property type="component" value="Unassembled WGS sequence"/>
</dbReference>
<organism evidence="2 3">
    <name type="scientific">Rubroshorea leprosula</name>
    <dbReference type="NCBI Taxonomy" id="152421"/>
    <lineage>
        <taxon>Eukaryota</taxon>
        <taxon>Viridiplantae</taxon>
        <taxon>Streptophyta</taxon>
        <taxon>Embryophyta</taxon>
        <taxon>Tracheophyta</taxon>
        <taxon>Spermatophyta</taxon>
        <taxon>Magnoliopsida</taxon>
        <taxon>eudicotyledons</taxon>
        <taxon>Gunneridae</taxon>
        <taxon>Pentapetalae</taxon>
        <taxon>rosids</taxon>
        <taxon>malvids</taxon>
        <taxon>Malvales</taxon>
        <taxon>Dipterocarpaceae</taxon>
        <taxon>Rubroshorea</taxon>
    </lineage>
</organism>
<dbReference type="EMBL" id="BPVZ01000169">
    <property type="protein sequence ID" value="GKV43525.1"/>
    <property type="molecule type" value="Genomic_DNA"/>
</dbReference>
<gene>
    <name evidence="2" type="ORF">SLEP1_g50806</name>
</gene>
<keyword evidence="1" id="KW-0472">Membrane</keyword>
<dbReference type="AlphaFoldDB" id="A0AAV5M199"/>